<feature type="compositionally biased region" description="Low complexity" evidence="2">
    <location>
        <begin position="476"/>
        <end position="485"/>
    </location>
</feature>
<organism evidence="3 4">
    <name type="scientific">Dissophora globulifera</name>
    <dbReference type="NCBI Taxonomy" id="979702"/>
    <lineage>
        <taxon>Eukaryota</taxon>
        <taxon>Fungi</taxon>
        <taxon>Fungi incertae sedis</taxon>
        <taxon>Mucoromycota</taxon>
        <taxon>Mortierellomycotina</taxon>
        <taxon>Mortierellomycetes</taxon>
        <taxon>Mortierellales</taxon>
        <taxon>Mortierellaceae</taxon>
        <taxon>Dissophora</taxon>
    </lineage>
</organism>
<keyword evidence="4" id="KW-1185">Reference proteome</keyword>
<sequence>MPYFIPPPPQQPYPTRRPLSQCDSRNPDSALDPTLMTPPMSPTDHSFGFAPSSTIDGQFASSWSSSHSHWTDMTAASVQGSLSSPTSSGPFSAPGSTAAASPRPLTFHWDHYEGFDEEDEDSNDEDSDIENTDNDGTEFSTHPREDSSRTGKIPYYRQFEGHHSVARRRSSVATGGSSEKNYDSVRHGIGSSVSDMSEELAKARSKMIRASRAMKSMEQELEAMQLSINESKASNASNRTAIEENFWRLECLALTVEQDRQETTKHLQAIGRDCNEVMEAATNWEVRIDWLGRKVDNTSEYVSELVLSEQECMSFIKMIIQQNQRYAMPAISRATERNIKLMAPPRLKTISHAAHRPDSVAPIQPKHQPQPRLPLQPQPSVRHIPISWLLDPIMPPRPPELSTVQETTHQEASDESFHSSSDRKSTIEPPAEFWRDFSRLTMAFETGQTRTPFSPFQRTRSRSIGPMPAPGIAHASGSGSSSSSSSGGGGSSMSNSSSVFKPAVTRRLPHVENLSPMPKILPPAVAASKLPGIKRRSQNMSHLPVHSWLQFQFNKTMTTPGALTQSGSKKKGSGLGFKPITIFQTTV</sequence>
<feature type="region of interest" description="Disordered" evidence="2">
    <location>
        <begin position="79"/>
        <end position="190"/>
    </location>
</feature>
<feature type="region of interest" description="Disordered" evidence="2">
    <location>
        <begin position="1"/>
        <end position="66"/>
    </location>
</feature>
<dbReference type="EMBL" id="JAAAIP010000450">
    <property type="protein sequence ID" value="KAG0316946.1"/>
    <property type="molecule type" value="Genomic_DNA"/>
</dbReference>
<reference evidence="3" key="1">
    <citation type="journal article" date="2020" name="Fungal Divers.">
        <title>Resolving the Mortierellaceae phylogeny through synthesis of multi-gene phylogenetics and phylogenomics.</title>
        <authorList>
            <person name="Vandepol N."/>
            <person name="Liber J."/>
            <person name="Desiro A."/>
            <person name="Na H."/>
            <person name="Kennedy M."/>
            <person name="Barry K."/>
            <person name="Grigoriev I.V."/>
            <person name="Miller A.N."/>
            <person name="O'Donnell K."/>
            <person name="Stajich J.E."/>
            <person name="Bonito G."/>
        </authorList>
    </citation>
    <scope>NUCLEOTIDE SEQUENCE</scope>
    <source>
        <strain evidence="3">REB-010B</strain>
    </source>
</reference>
<feature type="compositionally biased region" description="Polar residues" evidence="2">
    <location>
        <begin position="51"/>
        <end position="60"/>
    </location>
</feature>
<evidence type="ECO:0000256" key="1">
    <source>
        <dbReference type="SAM" id="Coils"/>
    </source>
</evidence>
<feature type="compositionally biased region" description="Pro residues" evidence="2">
    <location>
        <begin position="1"/>
        <end position="12"/>
    </location>
</feature>
<dbReference type="OrthoDB" id="2432110at2759"/>
<gene>
    <name evidence="3" type="ORF">BGZ99_006604</name>
</gene>
<dbReference type="AlphaFoldDB" id="A0A9P6RD35"/>
<keyword evidence="1" id="KW-0175">Coiled coil</keyword>
<feature type="compositionally biased region" description="Polar residues" evidence="2">
    <location>
        <begin position="446"/>
        <end position="458"/>
    </location>
</feature>
<feature type="region of interest" description="Disordered" evidence="2">
    <location>
        <begin position="359"/>
        <end position="379"/>
    </location>
</feature>
<feature type="compositionally biased region" description="Low complexity" evidence="2">
    <location>
        <begin position="80"/>
        <end position="102"/>
    </location>
</feature>
<protein>
    <submittedName>
        <fullName evidence="3">Uncharacterized protein</fullName>
    </submittedName>
</protein>
<feature type="region of interest" description="Disordered" evidence="2">
    <location>
        <begin position="395"/>
        <end position="430"/>
    </location>
</feature>
<feature type="compositionally biased region" description="Basic and acidic residues" evidence="2">
    <location>
        <begin position="408"/>
        <end position="426"/>
    </location>
</feature>
<dbReference type="Proteomes" id="UP000738325">
    <property type="component" value="Unassembled WGS sequence"/>
</dbReference>
<name>A0A9P6RD35_9FUNG</name>
<feature type="region of interest" description="Disordered" evidence="2">
    <location>
        <begin position="445"/>
        <end position="500"/>
    </location>
</feature>
<evidence type="ECO:0000313" key="3">
    <source>
        <dbReference type="EMBL" id="KAG0316946.1"/>
    </source>
</evidence>
<accession>A0A9P6RD35</accession>
<evidence type="ECO:0000313" key="4">
    <source>
        <dbReference type="Proteomes" id="UP000738325"/>
    </source>
</evidence>
<comment type="caution">
    <text evidence="3">The sequence shown here is derived from an EMBL/GenBank/DDBJ whole genome shotgun (WGS) entry which is preliminary data.</text>
</comment>
<feature type="compositionally biased region" description="Acidic residues" evidence="2">
    <location>
        <begin position="115"/>
        <end position="136"/>
    </location>
</feature>
<evidence type="ECO:0000256" key="2">
    <source>
        <dbReference type="SAM" id="MobiDB-lite"/>
    </source>
</evidence>
<feature type="coiled-coil region" evidence="1">
    <location>
        <begin position="200"/>
        <end position="234"/>
    </location>
</feature>
<proteinExistence type="predicted"/>